<proteinExistence type="predicted"/>
<dbReference type="InterPro" id="IPR036388">
    <property type="entry name" value="WH-like_DNA-bd_sf"/>
</dbReference>
<dbReference type="PROSITE" id="PS52050">
    <property type="entry name" value="WYL"/>
    <property type="match status" value="1"/>
</dbReference>
<evidence type="ECO:0000313" key="3">
    <source>
        <dbReference type="EMBL" id="SHO66629.1"/>
    </source>
</evidence>
<dbReference type="AlphaFoldDB" id="A0A1M7ZP82"/>
<sequence>MRRADRLFQIIQILRRSPKPVTGAALAAELEVSMRTVYRDIADLMAQRVPIVGEAGVGYVLHADFDMPALMLTPAELEAIVLGVQWVVERDDPALSSAARDVLAKVATVVPGHLRPFIADPSTAIEPPLDASQGVVAVAGLRDAIRGRRKLRLLYRAGNGERSERVVWPVVLGYSDTRRILIAWCERRQAFRHFRTDRMEAAEILAEPIGEPRSLLLRRWKAWRSTELAERADMRRP</sequence>
<keyword evidence="3" id="KW-0238">DNA-binding</keyword>
<dbReference type="PANTHER" id="PTHR34580">
    <property type="match status" value="1"/>
</dbReference>
<dbReference type="PANTHER" id="PTHR34580:SF3">
    <property type="entry name" value="PROTEIN PAFB"/>
    <property type="match status" value="1"/>
</dbReference>
<feature type="domain" description="WYL" evidence="2">
    <location>
        <begin position="139"/>
        <end position="204"/>
    </location>
</feature>
<evidence type="ECO:0000259" key="2">
    <source>
        <dbReference type="Pfam" id="PF13280"/>
    </source>
</evidence>
<dbReference type="EMBL" id="FRXO01000006">
    <property type="protein sequence ID" value="SHO66629.1"/>
    <property type="molecule type" value="Genomic_DNA"/>
</dbReference>
<gene>
    <name evidence="3" type="ORF">SAMN02745172_03288</name>
</gene>
<dbReference type="OrthoDB" id="9807255at2"/>
<dbReference type="Pfam" id="PF08279">
    <property type="entry name" value="HTH_11"/>
    <property type="match status" value="1"/>
</dbReference>
<dbReference type="InterPro" id="IPR026881">
    <property type="entry name" value="WYL_dom"/>
</dbReference>
<dbReference type="SUPFAM" id="SSF46785">
    <property type="entry name" value="Winged helix' DNA-binding domain"/>
    <property type="match status" value="1"/>
</dbReference>
<name>A0A1M7ZP82_9HYPH</name>
<dbReference type="Pfam" id="PF13280">
    <property type="entry name" value="WYL"/>
    <property type="match status" value="1"/>
</dbReference>
<reference evidence="3 4" key="1">
    <citation type="submission" date="2016-12" db="EMBL/GenBank/DDBJ databases">
        <authorList>
            <person name="Song W.-J."/>
            <person name="Kurnit D.M."/>
        </authorList>
    </citation>
    <scope>NUCLEOTIDE SEQUENCE [LARGE SCALE GENOMIC DNA]</scope>
    <source>
        <strain evidence="3 4">DSM 19599</strain>
    </source>
</reference>
<keyword evidence="4" id="KW-1185">Reference proteome</keyword>
<dbReference type="RefSeq" id="WP_073630603.1">
    <property type="nucleotide sequence ID" value="NZ_FRXO01000006.1"/>
</dbReference>
<dbReference type="Proteomes" id="UP000186406">
    <property type="component" value="Unassembled WGS sequence"/>
</dbReference>
<evidence type="ECO:0000313" key="4">
    <source>
        <dbReference type="Proteomes" id="UP000186406"/>
    </source>
</evidence>
<dbReference type="InterPro" id="IPR036390">
    <property type="entry name" value="WH_DNA-bd_sf"/>
</dbReference>
<organism evidence="3 4">
    <name type="scientific">Pseudoxanthobacter soli DSM 19599</name>
    <dbReference type="NCBI Taxonomy" id="1123029"/>
    <lineage>
        <taxon>Bacteria</taxon>
        <taxon>Pseudomonadati</taxon>
        <taxon>Pseudomonadota</taxon>
        <taxon>Alphaproteobacteria</taxon>
        <taxon>Hyphomicrobiales</taxon>
        <taxon>Segnochrobactraceae</taxon>
        <taxon>Pseudoxanthobacter</taxon>
    </lineage>
</organism>
<dbReference type="STRING" id="1123029.SAMN02745172_03288"/>
<dbReference type="InterPro" id="IPR051534">
    <property type="entry name" value="CBASS_pafABC_assoc_protein"/>
</dbReference>
<accession>A0A1M7ZP82</accession>
<dbReference type="InterPro" id="IPR013196">
    <property type="entry name" value="HTH_11"/>
</dbReference>
<feature type="domain" description="Helix-turn-helix type 11" evidence="1">
    <location>
        <begin position="6"/>
        <end position="59"/>
    </location>
</feature>
<protein>
    <submittedName>
        <fullName evidence="3">Predicted DNA-binding transcriptional regulator YafY, contains an HTH and WYL domains</fullName>
    </submittedName>
</protein>
<dbReference type="Gene3D" id="1.10.10.10">
    <property type="entry name" value="Winged helix-like DNA-binding domain superfamily/Winged helix DNA-binding domain"/>
    <property type="match status" value="1"/>
</dbReference>
<evidence type="ECO:0000259" key="1">
    <source>
        <dbReference type="Pfam" id="PF08279"/>
    </source>
</evidence>
<dbReference type="GO" id="GO:0003677">
    <property type="term" value="F:DNA binding"/>
    <property type="evidence" value="ECO:0007669"/>
    <property type="project" value="UniProtKB-KW"/>
</dbReference>